<organism evidence="2 3">
    <name type="scientific">Puccinia sorghi</name>
    <dbReference type="NCBI Taxonomy" id="27349"/>
    <lineage>
        <taxon>Eukaryota</taxon>
        <taxon>Fungi</taxon>
        <taxon>Dikarya</taxon>
        <taxon>Basidiomycota</taxon>
        <taxon>Pucciniomycotina</taxon>
        <taxon>Pucciniomycetes</taxon>
        <taxon>Pucciniales</taxon>
        <taxon>Pucciniaceae</taxon>
        <taxon>Puccinia</taxon>
    </lineage>
</organism>
<evidence type="ECO:0000313" key="2">
    <source>
        <dbReference type="EMBL" id="KNZ47751.1"/>
    </source>
</evidence>
<name>A0A0L6UGS9_9BASI</name>
<feature type="region of interest" description="Disordered" evidence="1">
    <location>
        <begin position="241"/>
        <end position="262"/>
    </location>
</feature>
<proteinExistence type="predicted"/>
<feature type="compositionally biased region" description="Basic and acidic residues" evidence="1">
    <location>
        <begin position="185"/>
        <end position="205"/>
    </location>
</feature>
<protein>
    <submittedName>
        <fullName evidence="2">Uncharacterized protein</fullName>
    </submittedName>
</protein>
<evidence type="ECO:0000313" key="3">
    <source>
        <dbReference type="Proteomes" id="UP000037035"/>
    </source>
</evidence>
<evidence type="ECO:0000256" key="1">
    <source>
        <dbReference type="SAM" id="MobiDB-lite"/>
    </source>
</evidence>
<feature type="compositionally biased region" description="Basic and acidic residues" evidence="1">
    <location>
        <begin position="241"/>
        <end position="250"/>
    </location>
</feature>
<feature type="region of interest" description="Disordered" evidence="1">
    <location>
        <begin position="184"/>
        <end position="205"/>
    </location>
</feature>
<dbReference type="Proteomes" id="UP000037035">
    <property type="component" value="Unassembled WGS sequence"/>
</dbReference>
<reference evidence="2 3" key="1">
    <citation type="submission" date="2015-08" db="EMBL/GenBank/DDBJ databases">
        <title>Next Generation Sequencing and Analysis of the Genome of Puccinia sorghi L Schw, the Causal Agent of Maize Common Rust.</title>
        <authorList>
            <person name="Rochi L."/>
            <person name="Burguener G."/>
            <person name="Darino M."/>
            <person name="Turjanski A."/>
            <person name="Kreff E."/>
            <person name="Dieguez M.J."/>
            <person name="Sacco F."/>
        </authorList>
    </citation>
    <scope>NUCLEOTIDE SEQUENCE [LARGE SCALE GENOMIC DNA]</scope>
    <source>
        <strain evidence="2 3">RO10H11247</strain>
    </source>
</reference>
<comment type="caution">
    <text evidence="2">The sequence shown here is derived from an EMBL/GenBank/DDBJ whole genome shotgun (WGS) entry which is preliminary data.</text>
</comment>
<dbReference type="EMBL" id="LAVV01011474">
    <property type="protein sequence ID" value="KNZ47751.1"/>
    <property type="molecule type" value="Genomic_DNA"/>
</dbReference>
<keyword evidence="3" id="KW-1185">Reference proteome</keyword>
<accession>A0A0L6UGS9</accession>
<sequence>MNPMISPSNVFSFSASVSSSLHPSPLTSNQCSAYSKLTMIIPTGCLNPVLGWTWKPKTRKFYTWAHPVNVIKVLEQAHFINILIFFTYFCSKALVSRCKSPIVFSIYTLDENHLLAGAPMEGLCPLDHRNRLGTCVNLWFQCRRLAPIVSCTSCTLSIDTPFFHSILTVSGMFYFFNKSQNTETKTSEMRKKETEKERGKEKQVKLKVSNREERMTLDHASPVRQGNIEEGERSDLRWKKTREVKQESEHNKRKQVKGKNSESCHRFVLHSPAPPLLPQYSSPLTTFPALPHPAFIDFQSQKHHPDSVSSISICLSVPLKKAKRQLLLRPAGAAWPIKTPHQKVKSPEPTHLSPLLQINGLHLEQPLQLHHFRHLRKILLCDLSWL</sequence>
<gene>
    <name evidence="2" type="ORF">VP01_617g1</name>
</gene>
<dbReference type="AlphaFoldDB" id="A0A0L6UGS9"/>
<dbReference type="VEuPathDB" id="FungiDB:VP01_617g1"/>